<dbReference type="Proteomes" id="UP000027451">
    <property type="component" value="Unassembled WGS sequence"/>
</dbReference>
<sequence length="124" mass="14347">MARLVEREQLLFQCSFAQHNLRTPREFALNDMYHNVIFFQMLAKFAAERANRSLVGASRGLDSFRKIAEGEVMANRHEGVRSRAPVTMLSASRIFAMLGTFLRYSEEITHSPVITRFYVLYPSR</sequence>
<evidence type="ECO:0000313" key="2">
    <source>
        <dbReference type="Proteomes" id="UP000027451"/>
    </source>
</evidence>
<organism evidence="1 2">
    <name type="scientific">Caballeronia zhejiangensis</name>
    <dbReference type="NCBI Taxonomy" id="871203"/>
    <lineage>
        <taxon>Bacteria</taxon>
        <taxon>Pseudomonadati</taxon>
        <taxon>Pseudomonadota</taxon>
        <taxon>Betaproteobacteria</taxon>
        <taxon>Burkholderiales</taxon>
        <taxon>Burkholderiaceae</taxon>
        <taxon>Caballeronia</taxon>
    </lineage>
</organism>
<reference evidence="1 2" key="1">
    <citation type="submission" date="2014-03" db="EMBL/GenBank/DDBJ databases">
        <title>Draft Genome Sequences of Four Burkholderia Strains.</title>
        <authorList>
            <person name="Liu X.Y."/>
            <person name="Li C.X."/>
            <person name="Xu J.H."/>
        </authorList>
    </citation>
    <scope>NUCLEOTIDE SEQUENCE [LARGE SCALE GENOMIC DNA]</scope>
    <source>
        <strain evidence="1 2">OP-1</strain>
    </source>
</reference>
<comment type="caution">
    <text evidence="1">The sequence shown here is derived from an EMBL/GenBank/DDBJ whole genome shotgun (WGS) entry which is preliminary data.</text>
</comment>
<protein>
    <submittedName>
        <fullName evidence="1">Uncharacterized protein</fullName>
    </submittedName>
</protein>
<dbReference type="EMBL" id="JFHD01000036">
    <property type="protein sequence ID" value="KDR26311.1"/>
    <property type="molecule type" value="Genomic_DNA"/>
</dbReference>
<accession>A0A656QAS5</accession>
<keyword evidence="2" id="KW-1185">Reference proteome</keyword>
<gene>
    <name evidence="1" type="ORF">BG60_23730</name>
</gene>
<proteinExistence type="predicted"/>
<evidence type="ECO:0000313" key="1">
    <source>
        <dbReference type="EMBL" id="KDR26311.1"/>
    </source>
</evidence>
<name>A0A656QAS5_9BURK</name>
<dbReference type="AlphaFoldDB" id="A0A656QAS5"/>